<gene>
    <name evidence="2" type="ordered locus">Gbro_3665</name>
</gene>
<dbReference type="RefSeq" id="WP_012835361.1">
    <property type="nucleotide sequence ID" value="NC_013441.1"/>
</dbReference>
<keyword evidence="1" id="KW-0812">Transmembrane</keyword>
<reference evidence="3" key="1">
    <citation type="submission" date="2009-10" db="EMBL/GenBank/DDBJ databases">
        <title>The complete chromosome of Gordonia bronchialis DSM 43247.</title>
        <authorList>
            <consortium name="US DOE Joint Genome Institute (JGI-PGF)"/>
            <person name="Lucas S."/>
            <person name="Copeland A."/>
            <person name="Lapidus A."/>
            <person name="Glavina del Rio T."/>
            <person name="Dalin E."/>
            <person name="Tice H."/>
            <person name="Bruce D."/>
            <person name="Goodwin L."/>
            <person name="Pitluck S."/>
            <person name="Kyrpides N."/>
            <person name="Mavromatis K."/>
            <person name="Ivanova N."/>
            <person name="Ovchinnikova G."/>
            <person name="Saunders E."/>
            <person name="Brettin T."/>
            <person name="Detter J.C."/>
            <person name="Han C."/>
            <person name="Larimer F."/>
            <person name="Land M."/>
            <person name="Hauser L."/>
            <person name="Markowitz V."/>
            <person name="Cheng J.-F."/>
            <person name="Hugenholtz P."/>
            <person name="Woyke T."/>
            <person name="Wu D."/>
            <person name="Jando M."/>
            <person name="Schneider S."/>
            <person name="Goeker M."/>
            <person name="Klenk H.-P."/>
            <person name="Eisen J.A."/>
        </authorList>
    </citation>
    <scope>NUCLEOTIDE SEQUENCE [LARGE SCALE GENOMIC DNA]</scope>
    <source>
        <strain evidence="3">ATCC 25592 / DSM 43247 / BCRC 13721 / JCM 3198 / KCTC 3076 / NBRC 16047 / NCTC 10667</strain>
    </source>
</reference>
<name>D0L2E8_GORB4</name>
<keyword evidence="1" id="KW-1133">Transmembrane helix</keyword>
<sequence length="147" mass="15548">MTYPYDPYAGSSSAFGESSFPGAGYGAPVPTGGEPVLVAIGPIQCTQTHVITPAGTAPIAGARWTFVNQTYNTRAIPQWALITAIVTALLFCGLGLLFLLVKEDRTQGYVQITVEAEGLRYSTSIPVYSPLTVSDLGQRVNYAQSLG</sequence>
<dbReference type="STRING" id="526226.Gbro_3665"/>
<keyword evidence="1" id="KW-0472">Membrane</keyword>
<keyword evidence="3" id="KW-1185">Reference proteome</keyword>
<dbReference type="EMBL" id="CP001802">
    <property type="protein sequence ID" value="ACY22851.1"/>
    <property type="molecule type" value="Genomic_DNA"/>
</dbReference>
<reference evidence="2 3" key="2">
    <citation type="journal article" date="2010" name="Stand. Genomic Sci.">
        <title>Complete genome sequence of Gordonia bronchialis type strain (3410).</title>
        <authorList>
            <person name="Ivanova N."/>
            <person name="Sikorski J."/>
            <person name="Jando M."/>
            <person name="Lapidus A."/>
            <person name="Nolan M."/>
            <person name="Lucas S."/>
            <person name="Del Rio T.G."/>
            <person name="Tice H."/>
            <person name="Copeland A."/>
            <person name="Cheng J.F."/>
            <person name="Chen F."/>
            <person name="Bruce D."/>
            <person name="Goodwin L."/>
            <person name="Pitluck S."/>
            <person name="Mavromatis K."/>
            <person name="Ovchinnikova G."/>
            <person name="Pati A."/>
            <person name="Chen A."/>
            <person name="Palaniappan K."/>
            <person name="Land M."/>
            <person name="Hauser L."/>
            <person name="Chang Y.J."/>
            <person name="Jeffries C.D."/>
            <person name="Chain P."/>
            <person name="Saunders E."/>
            <person name="Han C."/>
            <person name="Detter J.C."/>
            <person name="Brettin T."/>
            <person name="Rohde M."/>
            <person name="Goker M."/>
            <person name="Bristow J."/>
            <person name="Eisen J.A."/>
            <person name="Markowitz V."/>
            <person name="Hugenholtz P."/>
            <person name="Klenk H.P."/>
            <person name="Kyrpides N.C."/>
        </authorList>
    </citation>
    <scope>NUCLEOTIDE SEQUENCE [LARGE SCALE GENOMIC DNA]</scope>
    <source>
        <strain evidence="3">ATCC 25592 / DSM 43247 / BCRC 13721 / JCM 3198 / KCTC 3076 / NBRC 16047 / NCTC 10667</strain>
    </source>
</reference>
<evidence type="ECO:0000256" key="1">
    <source>
        <dbReference type="SAM" id="Phobius"/>
    </source>
</evidence>
<proteinExistence type="predicted"/>
<dbReference type="KEGG" id="gbr:Gbro_3665"/>
<dbReference type="HOGENOM" id="CLU_097895_1_0_11"/>
<dbReference type="Proteomes" id="UP000001219">
    <property type="component" value="Chromosome"/>
</dbReference>
<dbReference type="eggNOG" id="ENOG503340R">
    <property type="taxonomic scope" value="Bacteria"/>
</dbReference>
<evidence type="ECO:0000313" key="3">
    <source>
        <dbReference type="Proteomes" id="UP000001219"/>
    </source>
</evidence>
<feature type="transmembrane region" description="Helical" evidence="1">
    <location>
        <begin position="79"/>
        <end position="101"/>
    </location>
</feature>
<accession>D0L2E8</accession>
<protein>
    <submittedName>
        <fullName evidence="2">Uncharacterized protein</fullName>
    </submittedName>
</protein>
<evidence type="ECO:0000313" key="2">
    <source>
        <dbReference type="EMBL" id="ACY22851.1"/>
    </source>
</evidence>
<dbReference type="OrthoDB" id="5111891at2"/>
<organism evidence="2 3">
    <name type="scientific">Gordonia bronchialis (strain ATCC 25592 / DSM 43247 / BCRC 13721 / JCM 3198 / KCTC 3076 / NBRC 16047 / NCTC 10667)</name>
    <name type="common">Rhodococcus bronchialis</name>
    <dbReference type="NCBI Taxonomy" id="526226"/>
    <lineage>
        <taxon>Bacteria</taxon>
        <taxon>Bacillati</taxon>
        <taxon>Actinomycetota</taxon>
        <taxon>Actinomycetes</taxon>
        <taxon>Mycobacteriales</taxon>
        <taxon>Gordoniaceae</taxon>
        <taxon>Gordonia</taxon>
    </lineage>
</organism>
<dbReference type="AlphaFoldDB" id="D0L2E8"/>